<dbReference type="AlphaFoldDB" id="A0A814MZI7"/>
<dbReference type="InterPro" id="IPR029058">
    <property type="entry name" value="AB_hydrolase_fold"/>
</dbReference>
<dbReference type="Proteomes" id="UP000663882">
    <property type="component" value="Unassembled WGS sequence"/>
</dbReference>
<organism evidence="4 5">
    <name type="scientific">Rotaria sordida</name>
    <dbReference type="NCBI Taxonomy" id="392033"/>
    <lineage>
        <taxon>Eukaryota</taxon>
        <taxon>Metazoa</taxon>
        <taxon>Spiralia</taxon>
        <taxon>Gnathifera</taxon>
        <taxon>Rotifera</taxon>
        <taxon>Eurotatoria</taxon>
        <taxon>Bdelloidea</taxon>
        <taxon>Philodinida</taxon>
        <taxon>Philodinidae</taxon>
        <taxon>Rotaria</taxon>
    </lineage>
</organism>
<dbReference type="OrthoDB" id="408631at2759"/>
<accession>A0A814MZI7</accession>
<comment type="caution">
    <text evidence="4">The sequence shown here is derived from an EMBL/GenBank/DDBJ whole genome shotgun (WGS) entry which is preliminary data.</text>
</comment>
<dbReference type="Gene3D" id="3.40.50.1820">
    <property type="entry name" value="alpha/beta hydrolase"/>
    <property type="match status" value="1"/>
</dbReference>
<dbReference type="InterPro" id="IPR002168">
    <property type="entry name" value="Lipase_GDXG_HIS_AS"/>
</dbReference>
<dbReference type="PROSITE" id="PS01173">
    <property type="entry name" value="LIPASE_GDXG_HIS"/>
    <property type="match status" value="1"/>
</dbReference>
<dbReference type="EMBL" id="CAJNOO010001047">
    <property type="protein sequence ID" value="CAF1085860.1"/>
    <property type="molecule type" value="Genomic_DNA"/>
</dbReference>
<dbReference type="SUPFAM" id="SSF53474">
    <property type="entry name" value="alpha/beta-Hydrolases"/>
    <property type="match status" value="1"/>
</dbReference>
<dbReference type="PANTHER" id="PTHR48081:SF8">
    <property type="entry name" value="ALPHA_BETA HYDROLASE FOLD-3 DOMAIN-CONTAINING PROTEIN-RELATED"/>
    <property type="match status" value="1"/>
</dbReference>
<proteinExistence type="inferred from homology"/>
<dbReference type="PANTHER" id="PTHR48081">
    <property type="entry name" value="AB HYDROLASE SUPERFAMILY PROTEIN C4A8.06C"/>
    <property type="match status" value="1"/>
</dbReference>
<gene>
    <name evidence="4" type="ORF">RFH988_LOCUS18538</name>
</gene>
<evidence type="ECO:0000256" key="2">
    <source>
        <dbReference type="ARBA" id="ARBA00022801"/>
    </source>
</evidence>
<dbReference type="GO" id="GO:0016787">
    <property type="term" value="F:hydrolase activity"/>
    <property type="evidence" value="ECO:0007669"/>
    <property type="project" value="UniProtKB-KW"/>
</dbReference>
<evidence type="ECO:0000313" key="4">
    <source>
        <dbReference type="EMBL" id="CAF1085860.1"/>
    </source>
</evidence>
<dbReference type="InterPro" id="IPR013094">
    <property type="entry name" value="AB_hydrolase_3"/>
</dbReference>
<sequence length="321" mass="36053">MTLNQCCMQDDFRDPRLSDESKTFLQFATSLQPSTNVLTPELFRIFIDDVHAKANEKLIGTFNGNLQEKHVTTNSADIPISIYTPVNTNKDKLVIYFHGGGWTMCNRKTHQTIVNLLADATKTIWISVEYRQGPEYKYPIWLNDACDVTQYIIENKESYGVDRTAKIGIAGDSAGAMISTSVCQTVKNIDFQILVYGLYDFTCSAPSYKEFTDPQYFSIPGLLDWCIQNGFGDGVDMNDPRISVFRNTSLEQLPPTLFIIAELDPLRDDSYTYKEILDKVGVKNTLVLVKGALHGFFALPGIYPKTVAQAIDAIQEFMASI</sequence>
<evidence type="ECO:0000259" key="3">
    <source>
        <dbReference type="Pfam" id="PF07859"/>
    </source>
</evidence>
<feature type="domain" description="Alpha/beta hydrolase fold-3" evidence="3">
    <location>
        <begin position="94"/>
        <end position="297"/>
    </location>
</feature>
<dbReference type="Pfam" id="PF07859">
    <property type="entry name" value="Abhydrolase_3"/>
    <property type="match status" value="1"/>
</dbReference>
<reference evidence="4" key="1">
    <citation type="submission" date="2021-02" db="EMBL/GenBank/DDBJ databases">
        <authorList>
            <person name="Nowell W R."/>
        </authorList>
    </citation>
    <scope>NUCLEOTIDE SEQUENCE</scope>
</reference>
<protein>
    <recommendedName>
        <fullName evidence="3">Alpha/beta hydrolase fold-3 domain-containing protein</fullName>
    </recommendedName>
</protein>
<evidence type="ECO:0000256" key="1">
    <source>
        <dbReference type="ARBA" id="ARBA00010515"/>
    </source>
</evidence>
<evidence type="ECO:0000313" key="5">
    <source>
        <dbReference type="Proteomes" id="UP000663882"/>
    </source>
</evidence>
<dbReference type="InterPro" id="IPR050300">
    <property type="entry name" value="GDXG_lipolytic_enzyme"/>
</dbReference>
<comment type="similarity">
    <text evidence="1">Belongs to the 'GDXG' lipolytic enzyme family.</text>
</comment>
<keyword evidence="2" id="KW-0378">Hydrolase</keyword>
<name>A0A814MZI7_9BILA</name>